<dbReference type="EMBL" id="MVBK01000019">
    <property type="protein sequence ID" value="OOG27561.1"/>
    <property type="molecule type" value="Genomic_DNA"/>
</dbReference>
<evidence type="ECO:0000259" key="14">
    <source>
        <dbReference type="PROSITE" id="PS50839"/>
    </source>
</evidence>
<dbReference type="PROSITE" id="PS50109">
    <property type="entry name" value="HIS_KIN"/>
    <property type="match status" value="1"/>
</dbReference>
<dbReference type="GO" id="GO:0000155">
    <property type="term" value="F:phosphorelay sensor kinase activity"/>
    <property type="evidence" value="ECO:0007669"/>
    <property type="project" value="InterPro"/>
</dbReference>
<evidence type="ECO:0000256" key="5">
    <source>
        <dbReference type="ARBA" id="ARBA00022679"/>
    </source>
</evidence>
<dbReference type="InterPro" id="IPR000014">
    <property type="entry name" value="PAS"/>
</dbReference>
<evidence type="ECO:0000313" key="15">
    <source>
        <dbReference type="EMBL" id="OOG27561.1"/>
    </source>
</evidence>
<dbReference type="GO" id="GO:0006355">
    <property type="term" value="P:regulation of DNA-templated transcription"/>
    <property type="evidence" value="ECO:0007669"/>
    <property type="project" value="InterPro"/>
</dbReference>
<dbReference type="AlphaFoldDB" id="A0A1V3NR87"/>
<keyword evidence="6 10" id="KW-0812">Transmembrane</keyword>
<keyword evidence="8 10" id="KW-1133">Transmembrane helix</keyword>
<dbReference type="STRING" id="108003.B1C78_03580"/>
<evidence type="ECO:0000256" key="7">
    <source>
        <dbReference type="ARBA" id="ARBA00022777"/>
    </source>
</evidence>
<feature type="domain" description="CHASE" evidence="14">
    <location>
        <begin position="99"/>
        <end position="265"/>
    </location>
</feature>
<keyword evidence="5" id="KW-0808">Transferase</keyword>
<dbReference type="PANTHER" id="PTHR42878:SF15">
    <property type="entry name" value="BACTERIOPHYTOCHROME"/>
    <property type="match status" value="1"/>
</dbReference>
<dbReference type="SMART" id="SM01079">
    <property type="entry name" value="CHASE"/>
    <property type="match status" value="1"/>
</dbReference>
<dbReference type="CDD" id="cd00082">
    <property type="entry name" value="HisKA"/>
    <property type="match status" value="1"/>
</dbReference>
<dbReference type="PROSITE" id="PS50112">
    <property type="entry name" value="PAS"/>
    <property type="match status" value="1"/>
</dbReference>
<dbReference type="InterPro" id="IPR005467">
    <property type="entry name" value="His_kinase_dom"/>
</dbReference>
<evidence type="ECO:0000259" key="11">
    <source>
        <dbReference type="PROSITE" id="PS50109"/>
    </source>
</evidence>
<accession>A0A1V3NR87</accession>
<evidence type="ECO:0000256" key="9">
    <source>
        <dbReference type="ARBA" id="ARBA00023136"/>
    </source>
</evidence>
<evidence type="ECO:0000259" key="12">
    <source>
        <dbReference type="PROSITE" id="PS50112"/>
    </source>
</evidence>
<evidence type="ECO:0000256" key="6">
    <source>
        <dbReference type="ARBA" id="ARBA00022692"/>
    </source>
</evidence>
<dbReference type="InterPro" id="IPR004358">
    <property type="entry name" value="Sig_transdc_His_kin-like_C"/>
</dbReference>
<feature type="domain" description="PAS" evidence="12">
    <location>
        <begin position="363"/>
        <end position="434"/>
    </location>
</feature>
<dbReference type="InterPro" id="IPR003661">
    <property type="entry name" value="HisK_dim/P_dom"/>
</dbReference>
<dbReference type="CDD" id="cd00130">
    <property type="entry name" value="PAS"/>
    <property type="match status" value="1"/>
</dbReference>
<dbReference type="Gene3D" id="3.30.450.350">
    <property type="entry name" value="CHASE domain"/>
    <property type="match status" value="1"/>
</dbReference>
<evidence type="ECO:0000256" key="4">
    <source>
        <dbReference type="ARBA" id="ARBA00022553"/>
    </source>
</evidence>
<dbReference type="GO" id="GO:0000156">
    <property type="term" value="F:phosphorelay response regulator activity"/>
    <property type="evidence" value="ECO:0007669"/>
    <property type="project" value="TreeGrafter"/>
</dbReference>
<evidence type="ECO:0000256" key="8">
    <source>
        <dbReference type="ARBA" id="ARBA00022989"/>
    </source>
</evidence>
<dbReference type="PROSITE" id="PS50839">
    <property type="entry name" value="CHASE"/>
    <property type="match status" value="1"/>
</dbReference>
<comment type="caution">
    <text evidence="15">The sequence shown here is derived from an EMBL/GenBank/DDBJ whole genome shotgun (WGS) entry which is preliminary data.</text>
</comment>
<keyword evidence="4" id="KW-0597">Phosphoprotein</keyword>
<dbReference type="NCBIfam" id="TIGR00229">
    <property type="entry name" value="sensory_box"/>
    <property type="match status" value="1"/>
</dbReference>
<dbReference type="FunFam" id="1.10.287.130:FF:000070">
    <property type="entry name" value="Histidine kinase sensor protein"/>
    <property type="match status" value="1"/>
</dbReference>
<dbReference type="InterPro" id="IPR050351">
    <property type="entry name" value="BphY/WalK/GraS-like"/>
</dbReference>
<dbReference type="SUPFAM" id="SSF47384">
    <property type="entry name" value="Homodimeric domain of signal transducing histidine kinase"/>
    <property type="match status" value="1"/>
</dbReference>
<evidence type="ECO:0000256" key="1">
    <source>
        <dbReference type="ARBA" id="ARBA00000085"/>
    </source>
</evidence>
<dbReference type="Gene3D" id="3.30.450.20">
    <property type="entry name" value="PAS domain"/>
    <property type="match status" value="1"/>
</dbReference>
<dbReference type="Pfam" id="PF02518">
    <property type="entry name" value="HATPase_c"/>
    <property type="match status" value="1"/>
</dbReference>
<dbReference type="InterPro" id="IPR036097">
    <property type="entry name" value="HisK_dim/P_sf"/>
</dbReference>
<dbReference type="InterPro" id="IPR003594">
    <property type="entry name" value="HATPase_dom"/>
</dbReference>
<keyword evidence="7" id="KW-0418">Kinase</keyword>
<dbReference type="GO" id="GO:0005886">
    <property type="term" value="C:plasma membrane"/>
    <property type="evidence" value="ECO:0007669"/>
    <property type="project" value="UniProtKB-ARBA"/>
</dbReference>
<dbReference type="SUPFAM" id="SSF55785">
    <property type="entry name" value="PYP-like sensor domain (PAS domain)"/>
    <property type="match status" value="1"/>
</dbReference>
<dbReference type="InterPro" id="IPR042240">
    <property type="entry name" value="CHASE_sf"/>
</dbReference>
<dbReference type="RefSeq" id="WP_175628223.1">
    <property type="nucleotide sequence ID" value="NZ_MVBK01000019.1"/>
</dbReference>
<dbReference type="SMART" id="SM00387">
    <property type="entry name" value="HATPase_c"/>
    <property type="match status" value="1"/>
</dbReference>
<dbReference type="SUPFAM" id="SSF55874">
    <property type="entry name" value="ATPase domain of HSP90 chaperone/DNA topoisomerase II/histidine kinase"/>
    <property type="match status" value="1"/>
</dbReference>
<dbReference type="FunFam" id="3.30.565.10:FF:000006">
    <property type="entry name" value="Sensor histidine kinase WalK"/>
    <property type="match status" value="1"/>
</dbReference>
<dbReference type="PRINTS" id="PR00344">
    <property type="entry name" value="BCTRLSENSOR"/>
</dbReference>
<feature type="domain" description="Histidine kinase" evidence="11">
    <location>
        <begin position="520"/>
        <end position="734"/>
    </location>
</feature>
<sequence length="738" mass="83161">MSSSATRSTGVSEPMASLTDTWSRLRTRAFEFRLPRASAVIGVIAAALVLVSWWLTDQAVTRHAEDRFEFRTAQIEWQIIERMRAYEQILRGGAALFAASEEVTRDEWRAYVRKLAIQDRYPGLQGIGYTHRIPPEELEAHLIQVRAEGFPDYTIRPRGERDEYFSIIYLEPFDWRNQRAFGYDMYTEETRRTAMDRARDMGQPAISGVVKLMQETESDVQPGFLMYVPVYRDGFTPSDARQRRDALAGFVYSPFRAHNLMNDILGPGPADIGFEIHDHLPDPDGAVIYTSRPDLHDIHPRPRFTRHSTLEIAGQTWQLWFASKPAFEYQVRSDTPNMVLMGGAAISLLLFAVGWTIEAGKHRATAFRHVVDSALDGIIAIDHHGRVLEFNTAAEAMFRIPRSEALGRELADLIIPEDLREDHRRALAERIRSATPLGKGRRFETRAMRADGSQFPAEISVTRVGTRKPAVFSGFVRDISRRVQQEGEIRRLNADLERRVEERTAELRVANAELEAFAYSVSHDLRAPLRAIDGFSLNLLETYGPQFDEQGRHFLSRVRAGAGRMGALIDDLLKLSRVTRAPLRREPTDLSALAHEIMDTLRAEDPGREARISIADGMVAAVDARLIRVALENLLGNAWKFTSRERVTEIAFGCTSADGRSLYHVRDNGVGFDMTYADKLFAPFQRLHLERDFEGTGIGLATVQRIVRRHGGEIHVSASSGGGATFTFTLEGSDHDGI</sequence>
<dbReference type="SMART" id="SM00091">
    <property type="entry name" value="PAS"/>
    <property type="match status" value="1"/>
</dbReference>
<dbReference type="InterPro" id="IPR000700">
    <property type="entry name" value="PAS-assoc_C"/>
</dbReference>
<evidence type="ECO:0000256" key="10">
    <source>
        <dbReference type="SAM" id="Phobius"/>
    </source>
</evidence>
<dbReference type="SMART" id="SM00388">
    <property type="entry name" value="HisKA"/>
    <property type="match status" value="1"/>
</dbReference>
<dbReference type="Gene3D" id="3.30.565.10">
    <property type="entry name" value="Histidine kinase-like ATPase, C-terminal domain"/>
    <property type="match status" value="1"/>
</dbReference>
<dbReference type="InterPro" id="IPR006189">
    <property type="entry name" value="CHASE_dom"/>
</dbReference>
<dbReference type="InterPro" id="IPR036890">
    <property type="entry name" value="HATPase_C_sf"/>
</dbReference>
<dbReference type="Pfam" id="PF03924">
    <property type="entry name" value="CHASE"/>
    <property type="match status" value="1"/>
</dbReference>
<reference evidence="15 16" key="1">
    <citation type="submission" date="2017-02" db="EMBL/GenBank/DDBJ databases">
        <title>Genomic diversity within the haloalkaliphilic genus Thioalkalivibrio.</title>
        <authorList>
            <person name="Ahn A.-C."/>
            <person name="Meier-Kolthoff J."/>
            <person name="Overmars L."/>
            <person name="Richter M."/>
            <person name="Woyke T."/>
            <person name="Sorokin D.Y."/>
            <person name="Muyzer G."/>
        </authorList>
    </citation>
    <scope>NUCLEOTIDE SEQUENCE [LARGE SCALE GENOMIC DNA]</scope>
    <source>
        <strain evidence="15 16">ALJD</strain>
    </source>
</reference>
<dbReference type="Proteomes" id="UP000189462">
    <property type="component" value="Unassembled WGS sequence"/>
</dbReference>
<evidence type="ECO:0000256" key="3">
    <source>
        <dbReference type="ARBA" id="ARBA00012438"/>
    </source>
</evidence>
<dbReference type="Pfam" id="PF00989">
    <property type="entry name" value="PAS"/>
    <property type="match status" value="1"/>
</dbReference>
<protein>
    <recommendedName>
        <fullName evidence="3">histidine kinase</fullName>
        <ecNumber evidence="3">2.7.13.3</ecNumber>
    </recommendedName>
</protein>
<evidence type="ECO:0000256" key="2">
    <source>
        <dbReference type="ARBA" id="ARBA00004370"/>
    </source>
</evidence>
<organism evidence="15 16">
    <name type="scientific">Thioalkalivibrio denitrificans</name>
    <dbReference type="NCBI Taxonomy" id="108003"/>
    <lineage>
        <taxon>Bacteria</taxon>
        <taxon>Pseudomonadati</taxon>
        <taxon>Pseudomonadota</taxon>
        <taxon>Gammaproteobacteria</taxon>
        <taxon>Chromatiales</taxon>
        <taxon>Ectothiorhodospiraceae</taxon>
        <taxon>Thioalkalivibrio</taxon>
    </lineage>
</organism>
<evidence type="ECO:0000259" key="13">
    <source>
        <dbReference type="PROSITE" id="PS50113"/>
    </source>
</evidence>
<dbReference type="PROSITE" id="PS50113">
    <property type="entry name" value="PAC"/>
    <property type="match status" value="1"/>
</dbReference>
<dbReference type="PANTHER" id="PTHR42878">
    <property type="entry name" value="TWO-COMPONENT HISTIDINE KINASE"/>
    <property type="match status" value="1"/>
</dbReference>
<name>A0A1V3NR87_9GAMM</name>
<dbReference type="GO" id="GO:0007234">
    <property type="term" value="P:osmosensory signaling via phosphorelay pathway"/>
    <property type="evidence" value="ECO:0007669"/>
    <property type="project" value="TreeGrafter"/>
</dbReference>
<dbReference type="Pfam" id="PF00512">
    <property type="entry name" value="HisKA"/>
    <property type="match status" value="1"/>
</dbReference>
<gene>
    <name evidence="15" type="ORF">B1C78_03580</name>
</gene>
<dbReference type="EC" id="2.7.13.3" evidence="3"/>
<dbReference type="InterPro" id="IPR035965">
    <property type="entry name" value="PAS-like_dom_sf"/>
</dbReference>
<comment type="catalytic activity">
    <reaction evidence="1">
        <text>ATP + protein L-histidine = ADP + protein N-phospho-L-histidine.</text>
        <dbReference type="EC" id="2.7.13.3"/>
    </reaction>
</comment>
<dbReference type="GO" id="GO:0030295">
    <property type="term" value="F:protein kinase activator activity"/>
    <property type="evidence" value="ECO:0007669"/>
    <property type="project" value="TreeGrafter"/>
</dbReference>
<dbReference type="Gene3D" id="1.10.287.130">
    <property type="match status" value="1"/>
</dbReference>
<keyword evidence="16" id="KW-1185">Reference proteome</keyword>
<feature type="transmembrane region" description="Helical" evidence="10">
    <location>
        <begin position="34"/>
        <end position="55"/>
    </location>
</feature>
<dbReference type="InterPro" id="IPR013767">
    <property type="entry name" value="PAS_fold"/>
</dbReference>
<keyword evidence="9 10" id="KW-0472">Membrane</keyword>
<comment type="subcellular location">
    <subcellularLocation>
        <location evidence="2">Membrane</location>
    </subcellularLocation>
</comment>
<proteinExistence type="predicted"/>
<evidence type="ECO:0000313" key="16">
    <source>
        <dbReference type="Proteomes" id="UP000189462"/>
    </source>
</evidence>
<feature type="domain" description="PAC" evidence="13">
    <location>
        <begin position="441"/>
        <end position="491"/>
    </location>
</feature>